<feature type="domain" description="LIM zinc-binding" evidence="9">
    <location>
        <begin position="10"/>
        <end position="71"/>
    </location>
</feature>
<dbReference type="GO" id="GO:0030695">
    <property type="term" value="F:GTPase regulator activity"/>
    <property type="evidence" value="ECO:0007669"/>
    <property type="project" value="UniProtKB-ARBA"/>
</dbReference>
<gene>
    <name evidence="10" type="ORF">PSFLO_00742</name>
</gene>
<evidence type="ECO:0000256" key="4">
    <source>
        <dbReference type="ARBA" id="ARBA00022833"/>
    </source>
</evidence>
<keyword evidence="5 7" id="KW-0440">LIM domain</keyword>
<evidence type="ECO:0000256" key="5">
    <source>
        <dbReference type="ARBA" id="ARBA00023038"/>
    </source>
</evidence>
<evidence type="ECO:0000256" key="7">
    <source>
        <dbReference type="PROSITE-ProRule" id="PRU00125"/>
    </source>
</evidence>
<evidence type="ECO:0000313" key="11">
    <source>
        <dbReference type="Proteomes" id="UP000323386"/>
    </source>
</evidence>
<dbReference type="PROSITE" id="PS50023">
    <property type="entry name" value="LIM_DOMAIN_2"/>
    <property type="match status" value="2"/>
</dbReference>
<sequence>MPRFSVPAAPKCAKCAQSVYHVEQVIGPMAKTYHKHCLTCTVCAKRLDSTLLVEHDGEPFCKNCHKEHLGTGKGGFTTAVKLNPVSPKAQSASSPRALSSPRTLASPTPSSSSPATNAFPRSPSPTKPQPSAAFPHGLEDQGVTGISIRPRGQPTSPTTTTAAATARPSSPSKVSSRPYVASRATPSTPIRSIDDAVSSTHPHIRDPVSNLVDSVGGLGLQTIGNDTEDHETDDEPRKLPSASYYATPPPRAGHSFDSTSSTATPSRTSFASPAATSTTSTLASPAADAYDPPVTITTRRISAADTIGSTLNGAAGIAKVAPPRMTINPNTTTSPDRLGGPSGARGLPSEGSDSSLNGRAAKGGIERLGLGSIISDAGGGTPLCARCQKPVYFAEQKAAAGRKWHRACLRCDGCSTTLDTGKLEEGPVDRTYKGGANIWCRVCYAKYFGPKNLAVGFSLPDTLPP</sequence>
<keyword evidence="11" id="KW-1185">Reference proteome</keyword>
<feature type="compositionally biased region" description="Low complexity" evidence="8">
    <location>
        <begin position="91"/>
        <end position="116"/>
    </location>
</feature>
<feature type="domain" description="LIM zinc-binding" evidence="9">
    <location>
        <begin position="382"/>
        <end position="450"/>
    </location>
</feature>
<name>A0A5C3EVZ3_9BASI</name>
<comment type="subcellular location">
    <subcellularLocation>
        <location evidence="1">Nucleus</location>
    </subcellularLocation>
</comment>
<feature type="compositionally biased region" description="Low complexity" evidence="8">
    <location>
        <begin position="154"/>
        <end position="178"/>
    </location>
</feature>
<evidence type="ECO:0000256" key="1">
    <source>
        <dbReference type="ARBA" id="ARBA00004123"/>
    </source>
</evidence>
<keyword evidence="3" id="KW-0677">Repeat</keyword>
<evidence type="ECO:0000256" key="6">
    <source>
        <dbReference type="ARBA" id="ARBA00023242"/>
    </source>
</evidence>
<dbReference type="SUPFAM" id="SSF57716">
    <property type="entry name" value="Glucocorticoid receptor-like (DNA-binding domain)"/>
    <property type="match status" value="3"/>
</dbReference>
<feature type="region of interest" description="Disordered" evidence="8">
    <location>
        <begin position="323"/>
        <end position="360"/>
    </location>
</feature>
<dbReference type="Proteomes" id="UP000323386">
    <property type="component" value="Unassembled WGS sequence"/>
</dbReference>
<dbReference type="GO" id="GO:0005737">
    <property type="term" value="C:cytoplasm"/>
    <property type="evidence" value="ECO:0007669"/>
    <property type="project" value="TreeGrafter"/>
</dbReference>
<evidence type="ECO:0000313" key="10">
    <source>
        <dbReference type="EMBL" id="SPO35271.1"/>
    </source>
</evidence>
<dbReference type="AlphaFoldDB" id="A0A5C3EVZ3"/>
<dbReference type="Pfam" id="PF00412">
    <property type="entry name" value="LIM"/>
    <property type="match status" value="2"/>
</dbReference>
<dbReference type="InterPro" id="IPR001781">
    <property type="entry name" value="Znf_LIM"/>
</dbReference>
<dbReference type="SMART" id="SM00132">
    <property type="entry name" value="LIM"/>
    <property type="match status" value="2"/>
</dbReference>
<keyword evidence="6" id="KW-0539">Nucleus</keyword>
<dbReference type="CDD" id="cd09401">
    <property type="entry name" value="LIM_TLP_like"/>
    <property type="match status" value="1"/>
</dbReference>
<dbReference type="GO" id="GO:0005634">
    <property type="term" value="C:nucleus"/>
    <property type="evidence" value="ECO:0007669"/>
    <property type="project" value="UniProtKB-SubCell"/>
</dbReference>
<organism evidence="10 11">
    <name type="scientific">Pseudozyma flocculosa</name>
    <dbReference type="NCBI Taxonomy" id="84751"/>
    <lineage>
        <taxon>Eukaryota</taxon>
        <taxon>Fungi</taxon>
        <taxon>Dikarya</taxon>
        <taxon>Basidiomycota</taxon>
        <taxon>Ustilaginomycotina</taxon>
        <taxon>Ustilaginomycetes</taxon>
        <taxon>Ustilaginales</taxon>
        <taxon>Ustilaginaceae</taxon>
        <taxon>Pseudozyma</taxon>
    </lineage>
</organism>
<dbReference type="GO" id="GO:0046872">
    <property type="term" value="F:metal ion binding"/>
    <property type="evidence" value="ECO:0007669"/>
    <property type="project" value="UniProtKB-KW"/>
</dbReference>
<dbReference type="CDD" id="cd09326">
    <property type="entry name" value="LIM_CRP_like"/>
    <property type="match status" value="1"/>
</dbReference>
<accession>A0A5C3EVZ3</accession>
<feature type="region of interest" description="Disordered" evidence="8">
    <location>
        <begin position="86"/>
        <end position="291"/>
    </location>
</feature>
<dbReference type="Gene3D" id="2.10.110.10">
    <property type="entry name" value="Cysteine Rich Protein"/>
    <property type="match status" value="2"/>
</dbReference>
<evidence type="ECO:0000259" key="9">
    <source>
        <dbReference type="PROSITE" id="PS50023"/>
    </source>
</evidence>
<dbReference type="GO" id="GO:0030036">
    <property type="term" value="P:actin cytoskeleton organization"/>
    <property type="evidence" value="ECO:0007669"/>
    <property type="project" value="TreeGrafter"/>
</dbReference>
<feature type="compositionally biased region" description="Low complexity" evidence="8">
    <location>
        <begin position="258"/>
        <end position="289"/>
    </location>
</feature>
<dbReference type="OrthoDB" id="8062037at2759"/>
<evidence type="ECO:0000256" key="3">
    <source>
        <dbReference type="ARBA" id="ARBA00022737"/>
    </source>
</evidence>
<protein>
    <recommendedName>
        <fullName evidence="9">LIM zinc-binding domain-containing protein</fullName>
    </recommendedName>
</protein>
<dbReference type="PANTHER" id="PTHR24215:SF35">
    <property type="entry name" value="MUSCLE LIM PROTEIN MLP84B"/>
    <property type="match status" value="1"/>
</dbReference>
<keyword evidence="4 7" id="KW-0862">Zinc</keyword>
<dbReference type="PROSITE" id="PS00478">
    <property type="entry name" value="LIM_DOMAIN_1"/>
    <property type="match status" value="2"/>
</dbReference>
<dbReference type="FunFam" id="2.10.110.10:FF:000001">
    <property type="entry name" value="Cysteine and glycine-rich protein 1"/>
    <property type="match status" value="2"/>
</dbReference>
<dbReference type="PANTHER" id="PTHR24215">
    <property type="entry name" value="RHO-GTPASE-ACTIVATING PROTEIN LRG1"/>
    <property type="match status" value="1"/>
</dbReference>
<dbReference type="EMBL" id="OOIP01000001">
    <property type="protein sequence ID" value="SPO35271.1"/>
    <property type="molecule type" value="Genomic_DNA"/>
</dbReference>
<keyword evidence="2 7" id="KW-0479">Metal-binding</keyword>
<reference evidence="10 11" key="1">
    <citation type="submission" date="2018-03" db="EMBL/GenBank/DDBJ databases">
        <authorList>
            <person name="Guldener U."/>
        </authorList>
    </citation>
    <scope>NUCLEOTIDE SEQUENCE [LARGE SCALE GENOMIC DNA]</scope>
    <source>
        <strain evidence="10 11">DAOM196992</strain>
    </source>
</reference>
<evidence type="ECO:0000256" key="2">
    <source>
        <dbReference type="ARBA" id="ARBA00022723"/>
    </source>
</evidence>
<evidence type="ECO:0000256" key="8">
    <source>
        <dbReference type="SAM" id="MobiDB-lite"/>
    </source>
</evidence>
<proteinExistence type="predicted"/>